<dbReference type="InterPro" id="IPR001372">
    <property type="entry name" value="Dynein_light_chain_typ-1/2"/>
</dbReference>
<dbReference type="InterPro" id="IPR037177">
    <property type="entry name" value="DLC_sf"/>
</dbReference>
<dbReference type="SUPFAM" id="SSF54648">
    <property type="entry name" value="DLC"/>
    <property type="match status" value="1"/>
</dbReference>
<protein>
    <submittedName>
        <fullName evidence="2">Uncharacterized protein LOC113847923</fullName>
    </submittedName>
</protein>
<dbReference type="CDD" id="cd21452">
    <property type="entry name" value="DLC-like_DYNLL1_DYNLL2"/>
    <property type="match status" value="1"/>
</dbReference>
<dbReference type="RefSeq" id="XP_027333057.1">
    <property type="nucleotide sequence ID" value="XM_027477256.1"/>
</dbReference>
<dbReference type="GO" id="GO:0007017">
    <property type="term" value="P:microtubule-based process"/>
    <property type="evidence" value="ECO:0007669"/>
    <property type="project" value="InterPro"/>
</dbReference>
<accession>A0A8B8JNM4</accession>
<name>A0A8B8JNM4_ABRPR</name>
<dbReference type="AlphaFoldDB" id="A0A8B8JNM4"/>
<dbReference type="KEGG" id="aprc:113847923"/>
<evidence type="ECO:0000313" key="2">
    <source>
        <dbReference type="RefSeq" id="XP_027333057.1"/>
    </source>
</evidence>
<dbReference type="GO" id="GO:0045505">
    <property type="term" value="F:dynein intermediate chain binding"/>
    <property type="evidence" value="ECO:0007669"/>
    <property type="project" value="TreeGrafter"/>
</dbReference>
<organism evidence="1 2">
    <name type="scientific">Abrus precatorius</name>
    <name type="common">Indian licorice</name>
    <name type="synonym">Glycine abrus</name>
    <dbReference type="NCBI Taxonomy" id="3816"/>
    <lineage>
        <taxon>Eukaryota</taxon>
        <taxon>Viridiplantae</taxon>
        <taxon>Streptophyta</taxon>
        <taxon>Embryophyta</taxon>
        <taxon>Tracheophyta</taxon>
        <taxon>Spermatophyta</taxon>
        <taxon>Magnoliopsida</taxon>
        <taxon>eudicotyledons</taxon>
        <taxon>Gunneridae</taxon>
        <taxon>Pentapetalae</taxon>
        <taxon>rosids</taxon>
        <taxon>fabids</taxon>
        <taxon>Fabales</taxon>
        <taxon>Fabaceae</taxon>
        <taxon>Papilionoideae</taxon>
        <taxon>50 kb inversion clade</taxon>
        <taxon>NPAAA clade</taxon>
        <taxon>indigoferoid/millettioid clade</taxon>
        <taxon>Abreae</taxon>
        <taxon>Abrus</taxon>
    </lineage>
</organism>
<dbReference type="PANTHER" id="PTHR11886">
    <property type="entry name" value="DYNEIN LIGHT CHAIN"/>
    <property type="match status" value="1"/>
</dbReference>
<dbReference type="GeneID" id="113847923"/>
<dbReference type="SMART" id="SM01375">
    <property type="entry name" value="Dynein_light"/>
    <property type="match status" value="1"/>
</dbReference>
<dbReference type="OrthoDB" id="10033309at2759"/>
<dbReference type="PANTHER" id="PTHR11886:SF37">
    <property type="entry name" value="DYNEIN LIGHT CHAIN"/>
    <property type="match status" value="1"/>
</dbReference>
<dbReference type="Pfam" id="PF01221">
    <property type="entry name" value="Dynein_light"/>
    <property type="match status" value="1"/>
</dbReference>
<dbReference type="FunFam" id="3.30.740.10:FF:000003">
    <property type="entry name" value="Dynein light chain"/>
    <property type="match status" value="1"/>
</dbReference>
<dbReference type="Proteomes" id="UP000694853">
    <property type="component" value="Unplaced"/>
</dbReference>
<reference evidence="2" key="2">
    <citation type="submission" date="2025-08" db="UniProtKB">
        <authorList>
            <consortium name="RefSeq"/>
        </authorList>
    </citation>
    <scope>IDENTIFICATION</scope>
    <source>
        <tissue evidence="2">Young leaves</tissue>
    </source>
</reference>
<keyword evidence="1" id="KW-1185">Reference proteome</keyword>
<sequence length="248" mass="27947">MANQDKQQHKRGFMYIYKGGIGNQRKKELEHGVVHQDKKSNSRSWLHKISRTRTFNVVNGDHKDLDIGERRGEEFVEARKSTSFLELVSPGGFVEGRKSLSCIEATASPAARGITVEEGRKSVSHIETGLAAGRVVEGRKSVSQIETLSSVAAYLQVKVLVSDMPSFMQVHAFRCARRTYDSLEKFSSKHIAHNIKKEFDKAYGPVWHCIVGSSFGSFVTHSTGRFLYFSMENLYILLFKTKVKKALD</sequence>
<proteinExistence type="predicted"/>
<gene>
    <name evidence="2" type="primary">LOC113847923</name>
</gene>
<dbReference type="Gene3D" id="3.30.740.10">
    <property type="entry name" value="Protein Inhibitor Of Neuronal Nitric Oxide Synthase"/>
    <property type="match status" value="1"/>
</dbReference>
<reference evidence="1" key="1">
    <citation type="journal article" date="2019" name="Toxins">
        <title>Detection of Abrin-Like and Prepropulchellin-Like Toxin Genes and Transcripts Using Whole Genome Sequencing and Full-Length Transcript Sequencing of Abrus precatorius.</title>
        <authorList>
            <person name="Hovde B.T."/>
            <person name="Daligault H.E."/>
            <person name="Hanschen E.R."/>
            <person name="Kunde Y.A."/>
            <person name="Johnson M.B."/>
            <person name="Starkenburg S.R."/>
            <person name="Johnson S.L."/>
        </authorList>
    </citation>
    <scope>NUCLEOTIDE SEQUENCE [LARGE SCALE GENOMIC DNA]</scope>
</reference>
<dbReference type="GO" id="GO:0005868">
    <property type="term" value="C:cytoplasmic dynein complex"/>
    <property type="evidence" value="ECO:0007669"/>
    <property type="project" value="TreeGrafter"/>
</dbReference>
<evidence type="ECO:0000313" key="1">
    <source>
        <dbReference type="Proteomes" id="UP000694853"/>
    </source>
</evidence>